<dbReference type="GO" id="GO:0004386">
    <property type="term" value="F:helicase activity"/>
    <property type="evidence" value="ECO:0007669"/>
    <property type="project" value="UniProtKB-KW"/>
</dbReference>
<dbReference type="GO" id="GO:0016787">
    <property type="term" value="F:hydrolase activity"/>
    <property type="evidence" value="ECO:0007669"/>
    <property type="project" value="UniProtKB-KW"/>
</dbReference>
<accession>A0AAJ0GS51</accession>
<gene>
    <name evidence="3" type="ORF">B0T15DRAFT_486360</name>
</gene>
<evidence type="ECO:0000256" key="2">
    <source>
        <dbReference type="ARBA" id="ARBA00022806"/>
    </source>
</evidence>
<keyword evidence="4" id="KW-1185">Reference proteome</keyword>
<dbReference type="Proteomes" id="UP001273166">
    <property type="component" value="Unassembled WGS sequence"/>
</dbReference>
<name>A0AAJ0GS51_9PEZI</name>
<keyword evidence="2" id="KW-0347">Helicase</keyword>
<dbReference type="PANTHER" id="PTHR44533:SF4">
    <property type="entry name" value="DEAD_H RNA HELICASE, PUTATIVE-RELATED"/>
    <property type="match status" value="1"/>
</dbReference>
<dbReference type="EMBL" id="JAUDZG010000005">
    <property type="protein sequence ID" value="KAK3304890.1"/>
    <property type="molecule type" value="Genomic_DNA"/>
</dbReference>
<keyword evidence="2" id="KW-0067">ATP-binding</keyword>
<organism evidence="3 4">
    <name type="scientific">Chaetomium strumarium</name>
    <dbReference type="NCBI Taxonomy" id="1170767"/>
    <lineage>
        <taxon>Eukaryota</taxon>
        <taxon>Fungi</taxon>
        <taxon>Dikarya</taxon>
        <taxon>Ascomycota</taxon>
        <taxon>Pezizomycotina</taxon>
        <taxon>Sordariomycetes</taxon>
        <taxon>Sordariomycetidae</taxon>
        <taxon>Sordariales</taxon>
        <taxon>Chaetomiaceae</taxon>
        <taxon>Chaetomium</taxon>
    </lineage>
</organism>
<reference evidence="3" key="1">
    <citation type="journal article" date="2023" name="Mol. Phylogenet. Evol.">
        <title>Genome-scale phylogeny and comparative genomics of the fungal order Sordariales.</title>
        <authorList>
            <person name="Hensen N."/>
            <person name="Bonometti L."/>
            <person name="Westerberg I."/>
            <person name="Brannstrom I.O."/>
            <person name="Guillou S."/>
            <person name="Cros-Aarteil S."/>
            <person name="Calhoun S."/>
            <person name="Haridas S."/>
            <person name="Kuo A."/>
            <person name="Mondo S."/>
            <person name="Pangilinan J."/>
            <person name="Riley R."/>
            <person name="LaButti K."/>
            <person name="Andreopoulos B."/>
            <person name="Lipzen A."/>
            <person name="Chen C."/>
            <person name="Yan M."/>
            <person name="Daum C."/>
            <person name="Ng V."/>
            <person name="Clum A."/>
            <person name="Steindorff A."/>
            <person name="Ohm R.A."/>
            <person name="Martin F."/>
            <person name="Silar P."/>
            <person name="Natvig D.O."/>
            <person name="Lalanne C."/>
            <person name="Gautier V."/>
            <person name="Ament-Velasquez S.L."/>
            <person name="Kruys A."/>
            <person name="Hutchinson M.I."/>
            <person name="Powell A.J."/>
            <person name="Barry K."/>
            <person name="Miller A.N."/>
            <person name="Grigoriev I.V."/>
            <person name="Debuchy R."/>
            <person name="Gladieux P."/>
            <person name="Hiltunen Thoren M."/>
            <person name="Johannesson H."/>
        </authorList>
    </citation>
    <scope>NUCLEOTIDE SEQUENCE</scope>
    <source>
        <strain evidence="3">CBS 333.67</strain>
    </source>
</reference>
<dbReference type="GO" id="GO:0005737">
    <property type="term" value="C:cytoplasm"/>
    <property type="evidence" value="ECO:0007669"/>
    <property type="project" value="TreeGrafter"/>
</dbReference>
<evidence type="ECO:0000313" key="3">
    <source>
        <dbReference type="EMBL" id="KAK3304890.1"/>
    </source>
</evidence>
<sequence>MKAVTLLPPDTTARGYQPEHCGPYLERSFDSAPDPSFHPDAWQRKAGKIFVSFYAMKKVLQATTTTSWSTWFRLLKHWSIRSRPKSSCASPRKYAQEGKFVWAIHTRDYRIHNVKGYQILVTVPQMLLQILTPRAGQCQGTAQLLAGAFKRIVFNEHVVWEQLLLLGLCPIIATRSQKVKGFVFEMIVHSSRSSDGRTCGSFIYNPVPSVLEFTGLAPVERLPFPGLDSELRTEKH</sequence>
<keyword evidence="2" id="KW-0547">Nucleotide-binding</keyword>
<evidence type="ECO:0000313" key="4">
    <source>
        <dbReference type="Proteomes" id="UP001273166"/>
    </source>
</evidence>
<keyword evidence="1" id="KW-0378">Hydrolase</keyword>
<dbReference type="RefSeq" id="XP_062720670.1">
    <property type="nucleotide sequence ID" value="XM_062866351.1"/>
</dbReference>
<dbReference type="AlphaFoldDB" id="A0AAJ0GS51"/>
<proteinExistence type="predicted"/>
<reference evidence="3" key="2">
    <citation type="submission" date="2023-06" db="EMBL/GenBank/DDBJ databases">
        <authorList>
            <consortium name="Lawrence Berkeley National Laboratory"/>
            <person name="Mondo S.J."/>
            <person name="Hensen N."/>
            <person name="Bonometti L."/>
            <person name="Westerberg I."/>
            <person name="Brannstrom I.O."/>
            <person name="Guillou S."/>
            <person name="Cros-Aarteil S."/>
            <person name="Calhoun S."/>
            <person name="Haridas S."/>
            <person name="Kuo A."/>
            <person name="Pangilinan J."/>
            <person name="Riley R."/>
            <person name="Labutti K."/>
            <person name="Andreopoulos B."/>
            <person name="Lipzen A."/>
            <person name="Chen C."/>
            <person name="Yanf M."/>
            <person name="Daum C."/>
            <person name="Ng V."/>
            <person name="Clum A."/>
            <person name="Steindorff A."/>
            <person name="Ohm R."/>
            <person name="Martin F."/>
            <person name="Silar P."/>
            <person name="Natvig D."/>
            <person name="Lalanne C."/>
            <person name="Gautier V."/>
            <person name="Ament-Velasquez S.L."/>
            <person name="Kruys A."/>
            <person name="Hutchinson M.I."/>
            <person name="Powell A.J."/>
            <person name="Barry K."/>
            <person name="Miller A.N."/>
            <person name="Grigoriev I.V."/>
            <person name="Debuchy R."/>
            <person name="Gladieux P."/>
            <person name="Thoren M.H."/>
            <person name="Johannesson H."/>
        </authorList>
    </citation>
    <scope>NUCLEOTIDE SEQUENCE</scope>
    <source>
        <strain evidence="3">CBS 333.67</strain>
    </source>
</reference>
<dbReference type="InterPro" id="IPR052431">
    <property type="entry name" value="SKI2_subfamily_helicases"/>
</dbReference>
<dbReference type="PANTHER" id="PTHR44533">
    <property type="entry name" value="DEAD/H RNA HELICASE, PUTATIVE-RELATED"/>
    <property type="match status" value="1"/>
</dbReference>
<comment type="caution">
    <text evidence="3">The sequence shown here is derived from an EMBL/GenBank/DDBJ whole genome shotgun (WGS) entry which is preliminary data.</text>
</comment>
<protein>
    <submittedName>
        <fullName evidence="3">Uncharacterized protein</fullName>
    </submittedName>
</protein>
<evidence type="ECO:0000256" key="1">
    <source>
        <dbReference type="ARBA" id="ARBA00022801"/>
    </source>
</evidence>
<dbReference type="GeneID" id="87885180"/>